<evidence type="ECO:0000313" key="1">
    <source>
        <dbReference type="EMBL" id="ORW22020.1"/>
    </source>
</evidence>
<dbReference type="STRING" id="1782.AWC18_07700"/>
<dbReference type="RefSeq" id="WP_085138313.1">
    <property type="nucleotide sequence ID" value="NZ_LQPI01000036.1"/>
</dbReference>
<dbReference type="Proteomes" id="UP000193108">
    <property type="component" value="Unassembled WGS sequence"/>
</dbReference>
<name>A0A1X1ZFH2_MYCNO</name>
<comment type="caution">
    <text evidence="1">The sequence shown here is derived from an EMBL/GenBank/DDBJ whole genome shotgun (WGS) entry which is preliminary data.</text>
</comment>
<organism evidence="1 2">
    <name type="scientific">Mycolicibacter nonchromogenicus</name>
    <name type="common">Mycobacterium nonchromogenicum</name>
    <dbReference type="NCBI Taxonomy" id="1782"/>
    <lineage>
        <taxon>Bacteria</taxon>
        <taxon>Bacillati</taxon>
        <taxon>Actinomycetota</taxon>
        <taxon>Actinomycetes</taxon>
        <taxon>Mycobacteriales</taxon>
        <taxon>Mycobacteriaceae</taxon>
        <taxon>Mycolicibacter</taxon>
    </lineage>
</organism>
<accession>A0A1X1ZFH2</accession>
<reference evidence="1 2" key="1">
    <citation type="submission" date="2016-01" db="EMBL/GenBank/DDBJ databases">
        <title>The new phylogeny of the genus Mycobacterium.</title>
        <authorList>
            <person name="Tarcisio F."/>
            <person name="Conor M."/>
            <person name="Antonella G."/>
            <person name="Elisabetta G."/>
            <person name="Giulia F.S."/>
            <person name="Sara T."/>
            <person name="Anna F."/>
            <person name="Clotilde B."/>
            <person name="Roberto B."/>
            <person name="Veronica D.S."/>
            <person name="Fabio R."/>
            <person name="Monica P."/>
            <person name="Olivier J."/>
            <person name="Enrico T."/>
            <person name="Nicola S."/>
        </authorList>
    </citation>
    <scope>NUCLEOTIDE SEQUENCE [LARGE SCALE GENOMIC DNA]</scope>
    <source>
        <strain evidence="1 2">DSM 44164</strain>
    </source>
</reference>
<proteinExistence type="predicted"/>
<dbReference type="AlphaFoldDB" id="A0A1X1ZFH2"/>
<protein>
    <submittedName>
        <fullName evidence="1">Uncharacterized protein</fullName>
    </submittedName>
</protein>
<keyword evidence="2" id="KW-1185">Reference proteome</keyword>
<gene>
    <name evidence="1" type="ORF">AWC18_07700</name>
</gene>
<evidence type="ECO:0000313" key="2">
    <source>
        <dbReference type="Proteomes" id="UP000193108"/>
    </source>
</evidence>
<dbReference type="EMBL" id="LQPI01000036">
    <property type="protein sequence ID" value="ORW22020.1"/>
    <property type="molecule type" value="Genomic_DNA"/>
</dbReference>
<sequence>MKDLNQGIFQYAQRSRQLVNDVGAIVLDADHRSAEGTFGSEQWAQSARQVINLVATAGYDMSDALMAQCGAQSDDDIEFSEYLEAPPSSGCERLLSVAATLVAEGTSYAIPPQALVLMPAALQPLATRFRVGVRGQAYVSGTYRGRIRFTSLPPATAPDQHLDIIVDL</sequence>